<accession>F0STU0</accession>
<dbReference type="RefSeq" id="WP_013624250.1">
    <property type="nucleotide sequence ID" value="NC_015172.1"/>
</dbReference>
<dbReference type="Pfam" id="PF13788">
    <property type="entry name" value="DUF4180"/>
    <property type="match status" value="1"/>
</dbReference>
<reference evidence="3" key="2">
    <citation type="submission" date="2011-02" db="EMBL/GenBank/DDBJ databases">
        <title>The complete genome of Syntrophobotulus glycolicus DSM 8271.</title>
        <authorList>
            <person name="Lucas S."/>
            <person name="Copeland A."/>
            <person name="Lapidus A."/>
            <person name="Bruce D."/>
            <person name="Goodwin L."/>
            <person name="Pitluck S."/>
            <person name="Kyrpides N."/>
            <person name="Mavromatis K."/>
            <person name="Pagani I."/>
            <person name="Ivanova N."/>
            <person name="Mikhailova N."/>
            <person name="Chertkov O."/>
            <person name="Held B."/>
            <person name="Detter J.C."/>
            <person name="Tapia R."/>
            <person name="Han C."/>
            <person name="Land M."/>
            <person name="Hauser L."/>
            <person name="Markowitz V."/>
            <person name="Cheng J.-F."/>
            <person name="Hugenholtz P."/>
            <person name="Woyke T."/>
            <person name="Wu D."/>
            <person name="Spring S."/>
            <person name="Schroeder M."/>
            <person name="Brambilla E."/>
            <person name="Klenk H.-P."/>
            <person name="Eisen J.A."/>
        </authorList>
    </citation>
    <scope>NUCLEOTIDE SEQUENCE [LARGE SCALE GENOMIC DNA]</scope>
    <source>
        <strain evidence="3">DSM 8271 / FlGlyR</strain>
    </source>
</reference>
<name>F0STU0_SYNGF</name>
<dbReference type="OrthoDB" id="8595425at2"/>
<dbReference type="InterPro" id="IPR025438">
    <property type="entry name" value="DUF4180"/>
</dbReference>
<evidence type="ECO:0000313" key="3">
    <source>
        <dbReference type="Proteomes" id="UP000007488"/>
    </source>
</evidence>
<evidence type="ECO:0000259" key="1">
    <source>
        <dbReference type="Pfam" id="PF13788"/>
    </source>
</evidence>
<sequence length="115" mass="12993">MKTKIIDGIAVMNSTEPLITDGQSALDLTATVYYEQGVTKMVVNKEAISEDFFKLSTGFAGEVVQKFVNYHFSVAIVGDFSKYTSKPLRDYMYECNNGKHLFFVTTEQEAIEKLR</sequence>
<dbReference type="STRING" id="645991.Sgly_1051"/>
<organism evidence="2 3">
    <name type="scientific">Syntrophobotulus glycolicus (strain DSM 8271 / FlGlyR)</name>
    <dbReference type="NCBI Taxonomy" id="645991"/>
    <lineage>
        <taxon>Bacteria</taxon>
        <taxon>Bacillati</taxon>
        <taxon>Bacillota</taxon>
        <taxon>Clostridia</taxon>
        <taxon>Eubacteriales</taxon>
        <taxon>Desulfitobacteriaceae</taxon>
        <taxon>Syntrophobotulus</taxon>
    </lineage>
</organism>
<gene>
    <name evidence="2" type="ordered locus">Sgly_1051</name>
</gene>
<reference evidence="2 3" key="1">
    <citation type="journal article" date="2011" name="Stand. Genomic Sci.">
        <title>Complete genome sequence of Syntrophobotulus glycolicus type strain (FlGlyR).</title>
        <authorList>
            <person name="Han C."/>
            <person name="Mwirichia R."/>
            <person name="Chertkov O."/>
            <person name="Held B."/>
            <person name="Lapidus A."/>
            <person name="Nolan M."/>
            <person name="Lucas S."/>
            <person name="Hammon N."/>
            <person name="Deshpande S."/>
            <person name="Cheng J.F."/>
            <person name="Tapia R."/>
            <person name="Goodwin L."/>
            <person name="Pitluck S."/>
            <person name="Huntemann M."/>
            <person name="Liolios K."/>
            <person name="Ivanova N."/>
            <person name="Pagani I."/>
            <person name="Mavromatis K."/>
            <person name="Ovchinikova G."/>
            <person name="Pati A."/>
            <person name="Chen A."/>
            <person name="Palaniappan K."/>
            <person name="Land M."/>
            <person name="Hauser L."/>
            <person name="Brambilla E.M."/>
            <person name="Rohde M."/>
            <person name="Spring S."/>
            <person name="Sikorski J."/>
            <person name="Goker M."/>
            <person name="Woyke T."/>
            <person name="Bristow J."/>
            <person name="Eisen J.A."/>
            <person name="Markowitz V."/>
            <person name="Hugenholtz P."/>
            <person name="Kyrpides N.C."/>
            <person name="Klenk H.P."/>
            <person name="Detter J.C."/>
        </authorList>
    </citation>
    <scope>NUCLEOTIDE SEQUENCE [LARGE SCALE GENOMIC DNA]</scope>
    <source>
        <strain evidence="3">DSM 8271 / FlGlyR</strain>
    </source>
</reference>
<keyword evidence="3" id="KW-1185">Reference proteome</keyword>
<proteinExistence type="predicted"/>
<dbReference type="Proteomes" id="UP000007488">
    <property type="component" value="Chromosome"/>
</dbReference>
<feature type="domain" description="DUF4180" evidence="1">
    <location>
        <begin position="9"/>
        <end position="114"/>
    </location>
</feature>
<dbReference type="AlphaFoldDB" id="F0STU0"/>
<evidence type="ECO:0000313" key="2">
    <source>
        <dbReference type="EMBL" id="ADY55380.1"/>
    </source>
</evidence>
<protein>
    <recommendedName>
        <fullName evidence="1">DUF4180 domain-containing protein</fullName>
    </recommendedName>
</protein>
<dbReference type="HOGENOM" id="CLU_151995_1_0_9"/>
<dbReference type="EMBL" id="CP002547">
    <property type="protein sequence ID" value="ADY55380.1"/>
    <property type="molecule type" value="Genomic_DNA"/>
</dbReference>
<dbReference type="KEGG" id="sgy:Sgly_1051"/>
<dbReference type="eggNOG" id="ENOG5032Z57">
    <property type="taxonomic scope" value="Bacteria"/>
</dbReference>